<dbReference type="GO" id="GO:0005524">
    <property type="term" value="F:ATP binding"/>
    <property type="evidence" value="ECO:0007669"/>
    <property type="project" value="UniProtKB-UniRule"/>
</dbReference>
<evidence type="ECO:0000313" key="12">
    <source>
        <dbReference type="Proteomes" id="UP000319383"/>
    </source>
</evidence>
<dbReference type="AlphaFoldDB" id="A0A517ZSB4"/>
<dbReference type="GO" id="GO:0046933">
    <property type="term" value="F:proton-transporting ATP synthase activity, rotational mechanism"/>
    <property type="evidence" value="ECO:0007669"/>
    <property type="project" value="UniProtKB-UniRule"/>
</dbReference>
<dbReference type="KEGG" id="sdyn:Mal52_38240"/>
<dbReference type="PANTHER" id="PTHR13822">
    <property type="entry name" value="ATP SYNTHASE DELTA/EPSILON CHAIN"/>
    <property type="match status" value="1"/>
</dbReference>
<keyword evidence="9" id="KW-0375">Hydrogen ion transport</keyword>
<dbReference type="HAMAP" id="MF_00530">
    <property type="entry name" value="ATP_synth_epsil_bac"/>
    <property type="match status" value="1"/>
</dbReference>
<comment type="subunit">
    <text evidence="9">F-type ATPases have 2 components, CF(1) - the catalytic core - and CF(0) - the membrane proton channel. CF(1) has five subunits: alpha(3), beta(3), gamma(1), delta(1), epsilon(1). CF(0) has three main subunits: a, b and c.</text>
</comment>
<proteinExistence type="inferred from homology"/>
<dbReference type="RefSeq" id="WP_145377718.1">
    <property type="nucleotide sequence ID" value="NZ_CP036276.1"/>
</dbReference>
<keyword evidence="4 9" id="KW-0813">Transport</keyword>
<evidence type="ECO:0000259" key="10">
    <source>
        <dbReference type="Pfam" id="PF02823"/>
    </source>
</evidence>
<organism evidence="11 12">
    <name type="scientific">Symmachiella dynata</name>
    <dbReference type="NCBI Taxonomy" id="2527995"/>
    <lineage>
        <taxon>Bacteria</taxon>
        <taxon>Pseudomonadati</taxon>
        <taxon>Planctomycetota</taxon>
        <taxon>Planctomycetia</taxon>
        <taxon>Planctomycetales</taxon>
        <taxon>Planctomycetaceae</taxon>
        <taxon>Symmachiella</taxon>
    </lineage>
</organism>
<evidence type="ECO:0000256" key="1">
    <source>
        <dbReference type="ARBA" id="ARBA00003543"/>
    </source>
</evidence>
<accession>A0A517ZSB4</accession>
<keyword evidence="9" id="KW-1003">Cell membrane</keyword>
<dbReference type="EMBL" id="CP036276">
    <property type="protein sequence ID" value="QDU45330.1"/>
    <property type="molecule type" value="Genomic_DNA"/>
</dbReference>
<evidence type="ECO:0000256" key="8">
    <source>
        <dbReference type="ARBA" id="ARBA00023310"/>
    </source>
</evidence>
<keyword evidence="7 9" id="KW-0139">CF(1)</keyword>
<keyword evidence="12" id="KW-1185">Reference proteome</keyword>
<dbReference type="PANTHER" id="PTHR13822:SF10">
    <property type="entry name" value="ATP SYNTHASE EPSILON CHAIN, CHLOROPLASTIC"/>
    <property type="match status" value="1"/>
</dbReference>
<comment type="similarity">
    <text evidence="3 9">Belongs to the ATPase epsilon chain family.</text>
</comment>
<name>A0A517ZSB4_9PLAN</name>
<reference evidence="11 12" key="1">
    <citation type="submission" date="2019-02" db="EMBL/GenBank/DDBJ databases">
        <title>Deep-cultivation of Planctomycetes and their phenomic and genomic characterization uncovers novel biology.</title>
        <authorList>
            <person name="Wiegand S."/>
            <person name="Jogler M."/>
            <person name="Boedeker C."/>
            <person name="Pinto D."/>
            <person name="Vollmers J."/>
            <person name="Rivas-Marin E."/>
            <person name="Kohn T."/>
            <person name="Peeters S.H."/>
            <person name="Heuer A."/>
            <person name="Rast P."/>
            <person name="Oberbeckmann S."/>
            <person name="Bunk B."/>
            <person name="Jeske O."/>
            <person name="Meyerdierks A."/>
            <person name="Storesund J.E."/>
            <person name="Kallscheuer N."/>
            <person name="Luecker S."/>
            <person name="Lage O.M."/>
            <person name="Pohl T."/>
            <person name="Merkel B.J."/>
            <person name="Hornburger P."/>
            <person name="Mueller R.-W."/>
            <person name="Bruemmer F."/>
            <person name="Labrenz M."/>
            <person name="Spormann A.M."/>
            <person name="Op den Camp H."/>
            <person name="Overmann J."/>
            <person name="Amann R."/>
            <person name="Jetten M.S.M."/>
            <person name="Mascher T."/>
            <person name="Medema M.H."/>
            <person name="Devos D.P."/>
            <person name="Kaster A.-K."/>
            <person name="Ovreas L."/>
            <person name="Rohde M."/>
            <person name="Galperin M.Y."/>
            <person name="Jogler C."/>
        </authorList>
    </citation>
    <scope>NUCLEOTIDE SEQUENCE [LARGE SCALE GENOMIC DNA]</scope>
    <source>
        <strain evidence="11 12">Mal52</strain>
    </source>
</reference>
<protein>
    <recommendedName>
        <fullName evidence="9">ATP synthase epsilon chain</fullName>
    </recommendedName>
    <alternativeName>
        <fullName evidence="9">ATP synthase F1 sector epsilon subunit</fullName>
    </alternativeName>
    <alternativeName>
        <fullName evidence="9">F-ATPase epsilon subunit</fullName>
    </alternativeName>
</protein>
<comment type="function">
    <text evidence="1 9">Produces ATP from ADP in the presence of a proton gradient across the membrane.</text>
</comment>
<keyword evidence="6 9" id="KW-0472">Membrane</keyword>
<comment type="subcellular location">
    <subcellularLocation>
        <location evidence="9">Cell membrane</location>
        <topology evidence="9">Peripheral membrane protein</topology>
    </subcellularLocation>
    <subcellularLocation>
        <location evidence="2">Endomembrane system</location>
        <topology evidence="2">Peripheral membrane protein</topology>
    </subcellularLocation>
</comment>
<evidence type="ECO:0000256" key="6">
    <source>
        <dbReference type="ARBA" id="ARBA00023136"/>
    </source>
</evidence>
<evidence type="ECO:0000256" key="7">
    <source>
        <dbReference type="ARBA" id="ARBA00023196"/>
    </source>
</evidence>
<dbReference type="CDD" id="cd12152">
    <property type="entry name" value="F1-ATPase_delta"/>
    <property type="match status" value="1"/>
</dbReference>
<dbReference type="Pfam" id="PF02823">
    <property type="entry name" value="ATP-synt_DE_N"/>
    <property type="match status" value="1"/>
</dbReference>
<evidence type="ECO:0000313" key="11">
    <source>
        <dbReference type="EMBL" id="QDU45330.1"/>
    </source>
</evidence>
<evidence type="ECO:0000256" key="4">
    <source>
        <dbReference type="ARBA" id="ARBA00022448"/>
    </source>
</evidence>
<dbReference type="Proteomes" id="UP000319383">
    <property type="component" value="Chromosome"/>
</dbReference>
<dbReference type="InterPro" id="IPR020546">
    <property type="entry name" value="ATP_synth_F1_dsu/esu_N"/>
</dbReference>
<evidence type="ECO:0000256" key="2">
    <source>
        <dbReference type="ARBA" id="ARBA00004184"/>
    </source>
</evidence>
<sequence length="135" mass="14659">MAAEGPLRLVVVTPEKTVLEQDVVSLRFALYDGQIGILPGRAPLLGRLGYGELQYTDPSGNSHSYFIDGGFVQVNGPVVSILTNQAIPAEKVDADAAQSKLEELNASRPSTDEEFAAKDRDLLRTRQMIAVGKRF</sequence>
<dbReference type="Gene3D" id="2.60.15.10">
    <property type="entry name" value="F0F1 ATP synthase delta/epsilon subunit, N-terminal"/>
    <property type="match status" value="1"/>
</dbReference>
<evidence type="ECO:0000256" key="9">
    <source>
        <dbReference type="HAMAP-Rule" id="MF_00530"/>
    </source>
</evidence>
<evidence type="ECO:0000256" key="5">
    <source>
        <dbReference type="ARBA" id="ARBA00023065"/>
    </source>
</evidence>
<dbReference type="InterPro" id="IPR036771">
    <property type="entry name" value="ATPsynth_dsu/esu_N"/>
</dbReference>
<dbReference type="GO" id="GO:0005886">
    <property type="term" value="C:plasma membrane"/>
    <property type="evidence" value="ECO:0007669"/>
    <property type="project" value="UniProtKB-SubCell"/>
</dbReference>
<gene>
    <name evidence="9 11" type="primary">atpC</name>
    <name evidence="11" type="ORF">Mal52_38240</name>
</gene>
<feature type="domain" description="ATP synthase F1 complex delta/epsilon subunit N-terminal" evidence="10">
    <location>
        <begin position="7"/>
        <end position="86"/>
    </location>
</feature>
<dbReference type="SUPFAM" id="SSF51344">
    <property type="entry name" value="Epsilon subunit of F1F0-ATP synthase N-terminal domain"/>
    <property type="match status" value="1"/>
</dbReference>
<dbReference type="GO" id="GO:0012505">
    <property type="term" value="C:endomembrane system"/>
    <property type="evidence" value="ECO:0007669"/>
    <property type="project" value="UniProtKB-SubCell"/>
</dbReference>
<dbReference type="GO" id="GO:0045259">
    <property type="term" value="C:proton-transporting ATP synthase complex"/>
    <property type="evidence" value="ECO:0007669"/>
    <property type="project" value="UniProtKB-KW"/>
</dbReference>
<keyword evidence="5 9" id="KW-0406">Ion transport</keyword>
<keyword evidence="8 9" id="KW-0066">ATP synthesis</keyword>
<evidence type="ECO:0000256" key="3">
    <source>
        <dbReference type="ARBA" id="ARBA00005712"/>
    </source>
</evidence>
<dbReference type="InterPro" id="IPR001469">
    <property type="entry name" value="ATP_synth_F1_dsu/esu"/>
</dbReference>